<protein>
    <submittedName>
        <fullName evidence="1">Uncharacterized protein</fullName>
    </submittedName>
</protein>
<dbReference type="NCBIfam" id="NF040657">
    <property type="entry name" value="immun_SitI3"/>
    <property type="match status" value="1"/>
</dbReference>
<dbReference type="RefSeq" id="WP_164448094.1">
    <property type="nucleotide sequence ID" value="NZ_SAIY01000005.1"/>
</dbReference>
<accession>A0A6M1KVZ1</accession>
<gene>
    <name evidence="1" type="ORF">ENC19_16730</name>
</gene>
<comment type="caution">
    <text evidence="1">The sequence shown here is derived from an EMBL/GenBank/DDBJ whole genome shotgun (WGS) entry which is preliminary data.</text>
</comment>
<dbReference type="InterPro" id="IPR049799">
    <property type="entry name" value="SitI3-like"/>
</dbReference>
<dbReference type="AlphaFoldDB" id="A0A6M1KVZ1"/>
<reference evidence="1 2" key="1">
    <citation type="submission" date="2020-02" db="EMBL/GenBank/DDBJ databases">
        <title>Draft Genome Sequence of Verrucosispora sp. Strain CWR15, Isolated from Gulf of Mexico Sponge.</title>
        <authorList>
            <person name="Kennedy S.J."/>
            <person name="Cella E."/>
            <person name="Azarian T."/>
            <person name="Baker B.J."/>
            <person name="Shaw L.N."/>
        </authorList>
    </citation>
    <scope>NUCLEOTIDE SEQUENCE [LARGE SCALE GENOMIC DNA]</scope>
    <source>
        <strain evidence="1 2">CWR15</strain>
    </source>
</reference>
<sequence length="150" mass="16695">MAVEFRLVLAGDPPVAEVAALTAADPGEVPRPTSNPALLSARLYDQRGYAITVRAGTNGYWEAETDDEARWEWEPATYVSVTFSMRADDIAEKGIPNMVAAVKRVLAGRHEDAALVQDGNYLLLTRTDGVIRTYRPDWWHHYHLDRSVIG</sequence>
<dbReference type="EMBL" id="SAIY01000005">
    <property type="protein sequence ID" value="NGM14198.1"/>
    <property type="molecule type" value="Genomic_DNA"/>
</dbReference>
<evidence type="ECO:0000313" key="2">
    <source>
        <dbReference type="Proteomes" id="UP000478148"/>
    </source>
</evidence>
<proteinExistence type="predicted"/>
<organism evidence="1 2">
    <name type="scientific">Verrucosispora sioxanthis</name>
    <dbReference type="NCBI Taxonomy" id="2499994"/>
    <lineage>
        <taxon>Bacteria</taxon>
        <taxon>Bacillati</taxon>
        <taxon>Actinomycetota</taxon>
        <taxon>Actinomycetes</taxon>
        <taxon>Micromonosporales</taxon>
        <taxon>Micromonosporaceae</taxon>
        <taxon>Micromonospora</taxon>
    </lineage>
</organism>
<name>A0A6M1KVZ1_9ACTN</name>
<dbReference type="Proteomes" id="UP000478148">
    <property type="component" value="Unassembled WGS sequence"/>
</dbReference>
<evidence type="ECO:0000313" key="1">
    <source>
        <dbReference type="EMBL" id="NGM14198.1"/>
    </source>
</evidence>
<keyword evidence="2" id="KW-1185">Reference proteome</keyword>